<proteinExistence type="predicted"/>
<dbReference type="Proteomes" id="UP000233387">
    <property type="component" value="Unassembled WGS sequence"/>
</dbReference>
<dbReference type="OrthoDB" id="981171at2"/>
<dbReference type="EMBL" id="NKXO01000014">
    <property type="protein sequence ID" value="PKQ69900.1"/>
    <property type="molecule type" value="Genomic_DNA"/>
</dbReference>
<comment type="caution">
    <text evidence="1">The sequence shown here is derived from an EMBL/GenBank/DDBJ whole genome shotgun (WGS) entry which is preliminary data.</text>
</comment>
<evidence type="ECO:0000313" key="2">
    <source>
        <dbReference type="Proteomes" id="UP000233387"/>
    </source>
</evidence>
<keyword evidence="2" id="KW-1185">Reference proteome</keyword>
<name>A0A2N3IHR2_9BACT</name>
<dbReference type="RefSeq" id="WP_101358364.1">
    <property type="nucleotide sequence ID" value="NZ_NKXO01000014.1"/>
</dbReference>
<organism evidence="1 2">
    <name type="scientific">Raineya orbicola</name>
    <dbReference type="NCBI Taxonomy" id="2016530"/>
    <lineage>
        <taxon>Bacteria</taxon>
        <taxon>Pseudomonadati</taxon>
        <taxon>Bacteroidota</taxon>
        <taxon>Cytophagia</taxon>
        <taxon>Cytophagales</taxon>
        <taxon>Raineyaceae</taxon>
        <taxon>Raineya</taxon>
    </lineage>
</organism>
<protein>
    <submittedName>
        <fullName evidence="1">Uncharacterized protein</fullName>
    </submittedName>
</protein>
<evidence type="ECO:0000313" key="1">
    <source>
        <dbReference type="EMBL" id="PKQ69900.1"/>
    </source>
</evidence>
<gene>
    <name evidence="1" type="ORF">Rain11_1097</name>
</gene>
<accession>A0A2N3IHR2</accession>
<reference evidence="1 2" key="1">
    <citation type="submission" date="2017-06" db="EMBL/GenBank/DDBJ databases">
        <title>Raineya orbicola gen. nov., sp. nov. a slightly thermophilic bacterium of the phylum Bacteroidetes and the description of Raineyaceae fam. nov.</title>
        <authorList>
            <person name="Albuquerque L."/>
            <person name="Polonia A.R.M."/>
            <person name="Barroso C."/>
            <person name="Froufe H.J.C."/>
            <person name="Lage O."/>
            <person name="Lobo-Da-Cunha A."/>
            <person name="Egas C."/>
            <person name="Da Costa M.S."/>
        </authorList>
    </citation>
    <scope>NUCLEOTIDE SEQUENCE [LARGE SCALE GENOMIC DNA]</scope>
    <source>
        <strain evidence="1 2">SPSPC-11</strain>
    </source>
</reference>
<sequence>MDLSITILNLLTKLCNIRKRMRWQIRCNYVSPEGNAIFNILFYDNYSNELYGDIAFQQGDEAVLYCKFASFNEFRNSNLTDLLLDLINYEKSLLSTETKNYD</sequence>
<dbReference type="AlphaFoldDB" id="A0A2N3IHR2"/>